<organism evidence="1">
    <name type="scientific">Micrurus spixii</name>
    <name type="common">Amazon coral snake</name>
    <dbReference type="NCBI Taxonomy" id="129469"/>
    <lineage>
        <taxon>Eukaryota</taxon>
        <taxon>Metazoa</taxon>
        <taxon>Chordata</taxon>
        <taxon>Craniata</taxon>
        <taxon>Vertebrata</taxon>
        <taxon>Euteleostomi</taxon>
        <taxon>Lepidosauria</taxon>
        <taxon>Squamata</taxon>
        <taxon>Bifurcata</taxon>
        <taxon>Unidentata</taxon>
        <taxon>Episquamata</taxon>
        <taxon>Toxicofera</taxon>
        <taxon>Serpentes</taxon>
        <taxon>Colubroidea</taxon>
        <taxon>Elapidae</taxon>
        <taxon>Elapinae</taxon>
        <taxon>Micrurus</taxon>
    </lineage>
</organism>
<sequence>MTMLEYTGAKIKKVLGSANKCEKFAHPEAIQDPRKHCIISYLYLVNMWLGNSLTDIHLDCIYTCSRMAGKCKVNRIDWSISEHRHRIAGGFLVLSYLSKTCR</sequence>
<reference evidence="1" key="2">
    <citation type="submission" date="2017-11" db="EMBL/GenBank/DDBJ databases">
        <title>Coralsnake Venomics: Analyses of Venom Gland Transcriptomes and Proteomes of Six Brazilian Taxa.</title>
        <authorList>
            <person name="Aird S.D."/>
            <person name="Jorge da Silva N."/>
            <person name="Qiu L."/>
            <person name="Villar-Briones A."/>
            <person name="Aparecida-Saddi V."/>
            <person name="Campos-Telles M.P."/>
            <person name="Grau M."/>
            <person name="Mikheyev A.S."/>
        </authorList>
    </citation>
    <scope>NUCLEOTIDE SEQUENCE</scope>
    <source>
        <tissue evidence="1">Venom_gland</tissue>
    </source>
</reference>
<dbReference type="EMBL" id="IACM01154087">
    <property type="protein sequence ID" value="LAB42330.1"/>
    <property type="molecule type" value="Transcribed_RNA"/>
</dbReference>
<dbReference type="AlphaFoldDB" id="A0A2D4N9H9"/>
<protein>
    <submittedName>
        <fullName evidence="1">Uncharacterized protein</fullName>
    </submittedName>
</protein>
<name>A0A2D4N9H9_9SAUR</name>
<reference evidence="1" key="1">
    <citation type="submission" date="2017-07" db="EMBL/GenBank/DDBJ databases">
        <authorList>
            <person name="Mikheyev A."/>
            <person name="Grau M."/>
        </authorList>
    </citation>
    <scope>NUCLEOTIDE SEQUENCE</scope>
    <source>
        <tissue evidence="1">Venom_gland</tissue>
    </source>
</reference>
<proteinExistence type="predicted"/>
<accession>A0A2D4N9H9</accession>
<dbReference type="EMBL" id="IACM01154088">
    <property type="protein sequence ID" value="LAB42332.1"/>
    <property type="molecule type" value="Transcribed_RNA"/>
</dbReference>
<evidence type="ECO:0000313" key="1">
    <source>
        <dbReference type="EMBL" id="LAB42332.1"/>
    </source>
</evidence>